<dbReference type="Gene3D" id="3.20.10.10">
    <property type="entry name" value="D-amino Acid Aminotransferase, subunit A, domain 2"/>
    <property type="match status" value="1"/>
</dbReference>
<dbReference type="AlphaFoldDB" id="A0A7X2LXW4"/>
<proteinExistence type="inferred from homology"/>
<dbReference type="PROSITE" id="PS00770">
    <property type="entry name" value="AA_TRANSFER_CLASS_4"/>
    <property type="match status" value="1"/>
</dbReference>
<keyword evidence="8" id="KW-1185">Reference proteome</keyword>
<dbReference type="EMBL" id="WKKI01000024">
    <property type="protein sequence ID" value="MRX72980.1"/>
    <property type="molecule type" value="Genomic_DNA"/>
</dbReference>
<evidence type="ECO:0000256" key="3">
    <source>
        <dbReference type="ARBA" id="ARBA00011738"/>
    </source>
</evidence>
<dbReference type="InterPro" id="IPR001544">
    <property type="entry name" value="Aminotrans_IV"/>
</dbReference>
<dbReference type="InterPro" id="IPR036038">
    <property type="entry name" value="Aminotransferase-like"/>
</dbReference>
<keyword evidence="4 6" id="KW-0663">Pyridoxal phosphate</keyword>
<dbReference type="GO" id="GO:0008652">
    <property type="term" value="P:amino acid biosynthetic process"/>
    <property type="evidence" value="ECO:0007669"/>
    <property type="project" value="UniProtKB-ARBA"/>
</dbReference>
<evidence type="ECO:0000256" key="6">
    <source>
        <dbReference type="RuleBase" id="RU004516"/>
    </source>
</evidence>
<dbReference type="PANTHER" id="PTHR42743:SF11">
    <property type="entry name" value="AMINODEOXYCHORISMATE LYASE"/>
    <property type="match status" value="1"/>
</dbReference>
<evidence type="ECO:0000256" key="5">
    <source>
        <dbReference type="RuleBase" id="RU004106"/>
    </source>
</evidence>
<comment type="cofactor">
    <cofactor evidence="1 6">
        <name>pyridoxal 5'-phosphate</name>
        <dbReference type="ChEBI" id="CHEBI:597326"/>
    </cofactor>
</comment>
<sequence>MIIYCNGEFVEENKAVISPFDHGYLYGLGVFETFRVYKGFPFLIDDHVRRLNDSMGIIGIDAAVNRQDVMEMIKELLIQNDLLEKDAYVRLNVSAGTHPVGLTAETYTDPVILCFIKEIPENAGVPEKEIKILNLKRNTPEGHQRLKSHHYMNNVLAKRELGSRADLEGVFLTENFFVAEGIVSNIFWVKNGVVFTPSVETGILNGITRQFIIDGLASVNIPVFEGLYRKEDLLSADEIFLTNSIQEVVPVSKAEGAVFPGRNGETAKVCLSLYQRSRFTLHSRLEFIKE</sequence>
<evidence type="ECO:0000256" key="4">
    <source>
        <dbReference type="ARBA" id="ARBA00022898"/>
    </source>
</evidence>
<dbReference type="RefSeq" id="WP_154308185.1">
    <property type="nucleotide sequence ID" value="NZ_WKKI01000024.1"/>
</dbReference>
<dbReference type="GO" id="GO:0046394">
    <property type="term" value="P:carboxylic acid biosynthetic process"/>
    <property type="evidence" value="ECO:0007669"/>
    <property type="project" value="UniProtKB-ARBA"/>
</dbReference>
<dbReference type="OrthoDB" id="9805628at2"/>
<protein>
    <submittedName>
        <fullName evidence="7">Aminodeoxychorismate lyase</fullName>
        <ecNumber evidence="7">4.1.3.38</ecNumber>
    </submittedName>
</protein>
<dbReference type="InterPro" id="IPR043132">
    <property type="entry name" value="BCAT-like_C"/>
</dbReference>
<comment type="caution">
    <text evidence="7">The sequence shown here is derived from an EMBL/GenBank/DDBJ whole genome shotgun (WGS) entry which is preliminary data.</text>
</comment>
<dbReference type="GO" id="GO:0008696">
    <property type="term" value="F:4-amino-4-deoxychorismate lyase activity"/>
    <property type="evidence" value="ECO:0007669"/>
    <property type="project" value="UniProtKB-EC"/>
</dbReference>
<dbReference type="Gene3D" id="3.30.470.10">
    <property type="match status" value="1"/>
</dbReference>
<dbReference type="SUPFAM" id="SSF56752">
    <property type="entry name" value="D-aminoacid aminotransferase-like PLP-dependent enzymes"/>
    <property type="match status" value="1"/>
</dbReference>
<accession>A0A7X2LXW4</accession>
<dbReference type="Pfam" id="PF01063">
    <property type="entry name" value="Aminotran_4"/>
    <property type="match status" value="1"/>
</dbReference>
<organism evidence="7 8">
    <name type="scientific">Metabacillus lacus</name>
    <dbReference type="NCBI Taxonomy" id="1983721"/>
    <lineage>
        <taxon>Bacteria</taxon>
        <taxon>Bacillati</taxon>
        <taxon>Bacillota</taxon>
        <taxon>Bacilli</taxon>
        <taxon>Bacillales</taxon>
        <taxon>Bacillaceae</taxon>
        <taxon>Metabacillus</taxon>
    </lineage>
</organism>
<reference evidence="7 8" key="1">
    <citation type="submission" date="2019-11" db="EMBL/GenBank/DDBJ databases">
        <title>Bacillus lacus genome.</title>
        <authorList>
            <person name="Allen C.J."/>
            <person name="Newman J.D."/>
        </authorList>
    </citation>
    <scope>NUCLEOTIDE SEQUENCE [LARGE SCALE GENOMIC DNA]</scope>
    <source>
        <strain evidence="7 8">KCTC 33946</strain>
    </source>
</reference>
<evidence type="ECO:0000256" key="1">
    <source>
        <dbReference type="ARBA" id="ARBA00001933"/>
    </source>
</evidence>
<evidence type="ECO:0000256" key="2">
    <source>
        <dbReference type="ARBA" id="ARBA00009320"/>
    </source>
</evidence>
<dbReference type="PANTHER" id="PTHR42743">
    <property type="entry name" value="AMINO-ACID AMINOTRANSFERASE"/>
    <property type="match status" value="1"/>
</dbReference>
<evidence type="ECO:0000313" key="7">
    <source>
        <dbReference type="EMBL" id="MRX72980.1"/>
    </source>
</evidence>
<dbReference type="Proteomes" id="UP000448867">
    <property type="component" value="Unassembled WGS sequence"/>
</dbReference>
<dbReference type="NCBIfam" id="NF005800">
    <property type="entry name" value="PRK07650.1"/>
    <property type="match status" value="1"/>
</dbReference>
<evidence type="ECO:0000313" key="8">
    <source>
        <dbReference type="Proteomes" id="UP000448867"/>
    </source>
</evidence>
<gene>
    <name evidence="7" type="primary">pabC</name>
    <name evidence="7" type="ORF">GJU40_12600</name>
</gene>
<dbReference type="EC" id="4.1.3.38" evidence="7"/>
<keyword evidence="7" id="KW-0456">Lyase</keyword>
<dbReference type="InterPro" id="IPR018300">
    <property type="entry name" value="Aminotrans_IV_CS"/>
</dbReference>
<comment type="similarity">
    <text evidence="2 5">Belongs to the class-IV pyridoxal-phosphate-dependent aminotransferase family.</text>
</comment>
<dbReference type="GO" id="GO:0005829">
    <property type="term" value="C:cytosol"/>
    <property type="evidence" value="ECO:0007669"/>
    <property type="project" value="TreeGrafter"/>
</dbReference>
<name>A0A7X2LXW4_9BACI</name>
<dbReference type="FunFam" id="3.20.10.10:FF:000002">
    <property type="entry name" value="D-alanine aminotransferase"/>
    <property type="match status" value="1"/>
</dbReference>
<comment type="subunit">
    <text evidence="3">Homodimer.</text>
</comment>
<dbReference type="InterPro" id="IPR050571">
    <property type="entry name" value="Class-IV_PLP-Dep_Aminotrnsfr"/>
</dbReference>
<dbReference type="InterPro" id="IPR043131">
    <property type="entry name" value="BCAT-like_N"/>
</dbReference>